<name>A0A8S9WHQ1_APOLU</name>
<feature type="region of interest" description="Disordered" evidence="1">
    <location>
        <begin position="1"/>
        <end position="25"/>
    </location>
</feature>
<gene>
    <name evidence="2" type="ORF">GE061_020305</name>
</gene>
<comment type="caution">
    <text evidence="2">The sequence shown here is derived from an EMBL/GenBank/DDBJ whole genome shotgun (WGS) entry which is preliminary data.</text>
</comment>
<reference evidence="2" key="1">
    <citation type="journal article" date="2021" name="Mol. Ecol. Resour.">
        <title>Apolygus lucorum genome provides insights into omnivorousness and mesophyll feeding.</title>
        <authorList>
            <person name="Liu Y."/>
            <person name="Liu H."/>
            <person name="Wang H."/>
            <person name="Huang T."/>
            <person name="Liu B."/>
            <person name="Yang B."/>
            <person name="Yin L."/>
            <person name="Li B."/>
            <person name="Zhang Y."/>
            <person name="Zhang S."/>
            <person name="Jiang F."/>
            <person name="Zhang X."/>
            <person name="Ren Y."/>
            <person name="Wang B."/>
            <person name="Wang S."/>
            <person name="Lu Y."/>
            <person name="Wu K."/>
            <person name="Fan W."/>
            <person name="Wang G."/>
        </authorList>
    </citation>
    <scope>NUCLEOTIDE SEQUENCE</scope>
    <source>
        <strain evidence="2">12Hb</strain>
    </source>
</reference>
<dbReference type="Proteomes" id="UP000466442">
    <property type="component" value="Unassembled WGS sequence"/>
</dbReference>
<dbReference type="AlphaFoldDB" id="A0A8S9WHQ1"/>
<evidence type="ECO:0000313" key="3">
    <source>
        <dbReference type="Proteomes" id="UP000466442"/>
    </source>
</evidence>
<feature type="compositionally biased region" description="Polar residues" evidence="1">
    <location>
        <begin position="86"/>
        <end position="98"/>
    </location>
</feature>
<accession>A0A8S9WHQ1</accession>
<organism evidence="2 3">
    <name type="scientific">Apolygus lucorum</name>
    <name type="common">Small green plant bug</name>
    <name type="synonym">Lygocoris lucorum</name>
    <dbReference type="NCBI Taxonomy" id="248454"/>
    <lineage>
        <taxon>Eukaryota</taxon>
        <taxon>Metazoa</taxon>
        <taxon>Ecdysozoa</taxon>
        <taxon>Arthropoda</taxon>
        <taxon>Hexapoda</taxon>
        <taxon>Insecta</taxon>
        <taxon>Pterygota</taxon>
        <taxon>Neoptera</taxon>
        <taxon>Paraneoptera</taxon>
        <taxon>Hemiptera</taxon>
        <taxon>Heteroptera</taxon>
        <taxon>Panheteroptera</taxon>
        <taxon>Cimicomorpha</taxon>
        <taxon>Miridae</taxon>
        <taxon>Mirini</taxon>
        <taxon>Apolygus</taxon>
    </lineage>
</organism>
<feature type="region of interest" description="Disordered" evidence="1">
    <location>
        <begin position="79"/>
        <end position="101"/>
    </location>
</feature>
<feature type="compositionally biased region" description="Polar residues" evidence="1">
    <location>
        <begin position="14"/>
        <end position="25"/>
    </location>
</feature>
<sequence length="126" mass="14495">MGQRGRGFREENPFGTQESSKNQVKINIPLTEDKIDSPSSSVLDLILQLQGRLSTNKFNYRIGWLRLLERKLQRLADVKEDPTFDQLENQDSGTTRTVSLKPLEENDFSYRNGWLKQKLQAGPNQS</sequence>
<protein>
    <submittedName>
        <fullName evidence="2">Uncharacterized protein</fullName>
    </submittedName>
</protein>
<evidence type="ECO:0000256" key="1">
    <source>
        <dbReference type="SAM" id="MobiDB-lite"/>
    </source>
</evidence>
<keyword evidence="3" id="KW-1185">Reference proteome</keyword>
<evidence type="ECO:0000313" key="2">
    <source>
        <dbReference type="EMBL" id="KAF6197340.1"/>
    </source>
</evidence>
<dbReference type="EMBL" id="WIXP02000123">
    <property type="protein sequence ID" value="KAF6197340.1"/>
    <property type="molecule type" value="Genomic_DNA"/>
</dbReference>
<proteinExistence type="predicted"/>